<accession>A0ABU7WD22</accession>
<keyword evidence="2" id="KW-1185">Reference proteome</keyword>
<dbReference type="EMBL" id="JAZHBM010000001">
    <property type="protein sequence ID" value="MEF3081884.1"/>
    <property type="molecule type" value="Genomic_DNA"/>
</dbReference>
<protein>
    <recommendedName>
        <fullName evidence="3">DUF4143 domain-containing protein</fullName>
    </recommendedName>
</protein>
<organism evidence="1 2">
    <name type="scientific">Luteimonas flava</name>
    <dbReference type="NCBI Taxonomy" id="3115822"/>
    <lineage>
        <taxon>Bacteria</taxon>
        <taxon>Pseudomonadati</taxon>
        <taxon>Pseudomonadota</taxon>
        <taxon>Gammaproteobacteria</taxon>
        <taxon>Lysobacterales</taxon>
        <taxon>Lysobacteraceae</taxon>
        <taxon>Luteimonas</taxon>
    </lineage>
</organism>
<sequence length="121" mass="13734">MTPTVPRVWTLLGSFRYRFASEIELHDCIAEVLTNARVDFEREYPLGPRDRLDFYLPATRVALEIKVAGSVDTARRQVERYLEHPDIDGAVLAASKAWARGQLPRQLAAKPFAIAFLPRPL</sequence>
<gene>
    <name evidence="1" type="ORF">V3391_06615</name>
</gene>
<reference evidence="1 2" key="1">
    <citation type="submission" date="2024-01" db="EMBL/GenBank/DDBJ databases">
        <title>Novel species of the genus Luteimonas isolated from rivers.</title>
        <authorList>
            <person name="Lu H."/>
        </authorList>
    </citation>
    <scope>NUCLEOTIDE SEQUENCE [LARGE SCALE GENOMIC DNA]</scope>
    <source>
        <strain evidence="1 2">SMYT11W</strain>
    </source>
</reference>
<dbReference type="RefSeq" id="WP_332077598.1">
    <property type="nucleotide sequence ID" value="NZ_JAZHBM010000001.1"/>
</dbReference>
<evidence type="ECO:0000313" key="2">
    <source>
        <dbReference type="Proteomes" id="UP001358324"/>
    </source>
</evidence>
<evidence type="ECO:0008006" key="3">
    <source>
        <dbReference type="Google" id="ProtNLM"/>
    </source>
</evidence>
<proteinExistence type="predicted"/>
<comment type="caution">
    <text evidence="1">The sequence shown here is derived from an EMBL/GenBank/DDBJ whole genome shotgun (WGS) entry which is preliminary data.</text>
</comment>
<evidence type="ECO:0000313" key="1">
    <source>
        <dbReference type="EMBL" id="MEF3081884.1"/>
    </source>
</evidence>
<name>A0ABU7WD22_9GAMM</name>
<dbReference type="Proteomes" id="UP001358324">
    <property type="component" value="Unassembled WGS sequence"/>
</dbReference>